<accession>A0A6N6RMR6</accession>
<evidence type="ECO:0000313" key="2">
    <source>
        <dbReference type="Proteomes" id="UP000468650"/>
    </source>
</evidence>
<proteinExistence type="predicted"/>
<dbReference type="Proteomes" id="UP000468650">
    <property type="component" value="Unassembled WGS sequence"/>
</dbReference>
<sequence length="315" mass="35154">MRVQRYLNWLVIAIVLPTLSFATPMINFTLANNSEYTFMNVYISDSDSEDWGNDRLGSKLLNPGEEISFLISAGTYDLKIVDEDGDICTQMGLRLSGDVVLNYSNDEWLNCLFPDEGSSTTTSSSSSSSANLTFYNESGWDIRYIYASSTSSDTWGTDHLGSDILETGSSFSFSLPVGEYDFKFIDEDGDECILEDIQISGSQTVSITREEWLDCLFPDESTSAVHQVTLVNNSGWDITYVYASLSSDTNWGSDHLGSNILADGNRLTLTLPAGNYDFKMIDEDGDECIMSSMPVFSNETYYLSEERWLDCLYGE</sequence>
<comment type="caution">
    <text evidence="1">The sequence shown here is derived from an EMBL/GenBank/DDBJ whole genome shotgun (WGS) entry which is preliminary data.</text>
</comment>
<gene>
    <name evidence="1" type="ORF">F8C67_03695</name>
</gene>
<dbReference type="OrthoDB" id="574488at2"/>
<dbReference type="RefSeq" id="WP_151666441.1">
    <property type="nucleotide sequence ID" value="NZ_WBVO01000001.1"/>
</dbReference>
<organism evidence="1 2">
    <name type="scientific">Phaeocystidibacter luteus</name>
    <dbReference type="NCBI Taxonomy" id="911197"/>
    <lineage>
        <taxon>Bacteria</taxon>
        <taxon>Pseudomonadati</taxon>
        <taxon>Bacteroidota</taxon>
        <taxon>Flavobacteriia</taxon>
        <taxon>Flavobacteriales</taxon>
        <taxon>Phaeocystidibacteraceae</taxon>
        <taxon>Phaeocystidibacter</taxon>
    </lineage>
</organism>
<name>A0A6N6RMR6_9FLAO</name>
<evidence type="ECO:0000313" key="1">
    <source>
        <dbReference type="EMBL" id="KAB2814864.1"/>
    </source>
</evidence>
<protein>
    <submittedName>
        <fullName evidence="1">Uncharacterized protein</fullName>
    </submittedName>
</protein>
<keyword evidence="2" id="KW-1185">Reference proteome</keyword>
<dbReference type="EMBL" id="WBVO01000001">
    <property type="protein sequence ID" value="KAB2814864.1"/>
    <property type="molecule type" value="Genomic_DNA"/>
</dbReference>
<reference evidence="1 2" key="1">
    <citation type="submission" date="2019-09" db="EMBL/GenBank/DDBJ databases">
        <title>Genomes of family Cryomorphaceae.</title>
        <authorList>
            <person name="Bowman J.P."/>
        </authorList>
    </citation>
    <scope>NUCLEOTIDE SEQUENCE [LARGE SCALE GENOMIC DNA]</scope>
    <source>
        <strain evidence="1 2">LMG 25704</strain>
    </source>
</reference>
<dbReference type="AlphaFoldDB" id="A0A6N6RMR6"/>